<dbReference type="EC" id="2.1.1.63" evidence="3"/>
<evidence type="ECO:0000256" key="2">
    <source>
        <dbReference type="ARBA" id="ARBA00008711"/>
    </source>
</evidence>
<dbReference type="GO" id="GO:0032259">
    <property type="term" value="P:methylation"/>
    <property type="evidence" value="ECO:0007669"/>
    <property type="project" value="UniProtKB-KW"/>
</dbReference>
<dbReference type="GO" id="GO:0003908">
    <property type="term" value="F:methylated-DNA-[protein]-cysteine S-methyltransferase activity"/>
    <property type="evidence" value="ECO:0007669"/>
    <property type="project" value="UniProtKB-EC"/>
</dbReference>
<evidence type="ECO:0000313" key="12">
    <source>
        <dbReference type="Proteomes" id="UP000004725"/>
    </source>
</evidence>
<evidence type="ECO:0000256" key="3">
    <source>
        <dbReference type="ARBA" id="ARBA00011918"/>
    </source>
</evidence>
<comment type="similarity">
    <text evidence="2">Belongs to the MGMT family.</text>
</comment>
<sequence length="175" mass="19571">MPSINHRIYWSSIVQDSWQLFIAKTENGLCYVSSPSGSFEEFTAYIKKQFPSATLEINDDFLAHYSQELTSYLKGSKQKFSLPIDVKGTPFQQQTWQALKEVPYGQTISYSEIANRVGRPSAVRAVATAIGANPLLITVPCHRVIGKNGTMTGYRGGLAFKRFLLDLEIQNSARN</sequence>
<dbReference type="Proteomes" id="UP000004725">
    <property type="component" value="Unassembled WGS sequence"/>
</dbReference>
<evidence type="ECO:0000259" key="10">
    <source>
        <dbReference type="Pfam" id="PF02870"/>
    </source>
</evidence>
<proteinExistence type="inferred from homology"/>
<gene>
    <name evidence="11" type="ORF">A1A1_15518</name>
</gene>
<dbReference type="InterPro" id="IPR008332">
    <property type="entry name" value="MethylG_MeTrfase_N"/>
</dbReference>
<dbReference type="InterPro" id="IPR036631">
    <property type="entry name" value="MGMT_N_sf"/>
</dbReference>
<evidence type="ECO:0000256" key="8">
    <source>
        <dbReference type="ARBA" id="ARBA00049348"/>
    </source>
</evidence>
<keyword evidence="4 11" id="KW-0489">Methyltransferase</keyword>
<dbReference type="Pfam" id="PF02870">
    <property type="entry name" value="Methyltransf_1N"/>
    <property type="match status" value="1"/>
</dbReference>
<dbReference type="InterPro" id="IPR036388">
    <property type="entry name" value="WH-like_DNA-bd_sf"/>
</dbReference>
<dbReference type="PROSITE" id="PS00374">
    <property type="entry name" value="MGMT"/>
    <property type="match status" value="1"/>
</dbReference>
<comment type="caution">
    <text evidence="11">The sequence shown here is derived from an EMBL/GenBank/DDBJ whole genome shotgun (WGS) entry which is preliminary data.</text>
</comment>
<keyword evidence="6" id="KW-0227">DNA damage</keyword>
<dbReference type="EMBL" id="AJYB01000064">
    <property type="protein sequence ID" value="EIM05576.1"/>
    <property type="molecule type" value="Genomic_DNA"/>
</dbReference>
<dbReference type="SUPFAM" id="SSF46767">
    <property type="entry name" value="Methylated DNA-protein cysteine methyltransferase, C-terminal domain"/>
    <property type="match status" value="1"/>
</dbReference>
<accession>A0AA87LQP3</accession>
<dbReference type="NCBIfam" id="TIGR00589">
    <property type="entry name" value="ogt"/>
    <property type="match status" value="1"/>
</dbReference>
<evidence type="ECO:0000256" key="1">
    <source>
        <dbReference type="ARBA" id="ARBA00001286"/>
    </source>
</evidence>
<dbReference type="GO" id="GO:0006281">
    <property type="term" value="P:DNA repair"/>
    <property type="evidence" value="ECO:0007669"/>
    <property type="project" value="UniProtKB-KW"/>
</dbReference>
<dbReference type="InterPro" id="IPR036217">
    <property type="entry name" value="MethylDNA_cys_MeTrfase_DNAb"/>
</dbReference>
<evidence type="ECO:0000259" key="9">
    <source>
        <dbReference type="Pfam" id="PF01035"/>
    </source>
</evidence>
<dbReference type="PANTHER" id="PTHR10815:SF12">
    <property type="entry name" value="METHYLATED-DNA--PROTEIN-CYSTEINE METHYLTRANSFERASE, INDUCIBLE"/>
    <property type="match status" value="1"/>
</dbReference>
<evidence type="ECO:0000256" key="7">
    <source>
        <dbReference type="ARBA" id="ARBA00023204"/>
    </source>
</evidence>
<feature type="domain" description="Methylated-DNA-[protein]-cysteine S-methyltransferase DNA binding" evidence="9">
    <location>
        <begin position="90"/>
        <end position="168"/>
    </location>
</feature>
<dbReference type="AlphaFoldDB" id="A0AA87LQP3"/>
<dbReference type="InterPro" id="IPR014048">
    <property type="entry name" value="MethylDNA_cys_MeTrfase_DNA-bd"/>
</dbReference>
<evidence type="ECO:0000313" key="11">
    <source>
        <dbReference type="EMBL" id="EIM05576.1"/>
    </source>
</evidence>
<dbReference type="SUPFAM" id="SSF53155">
    <property type="entry name" value="Methylated DNA-protein cysteine methyltransferase domain"/>
    <property type="match status" value="1"/>
</dbReference>
<organism evidence="11 12">
    <name type="scientific">Planococcus antarcticus DSM 14505</name>
    <dbReference type="NCBI Taxonomy" id="1185653"/>
    <lineage>
        <taxon>Bacteria</taxon>
        <taxon>Bacillati</taxon>
        <taxon>Bacillota</taxon>
        <taxon>Bacilli</taxon>
        <taxon>Bacillales</taxon>
        <taxon>Caryophanaceae</taxon>
        <taxon>Planococcus</taxon>
    </lineage>
</organism>
<evidence type="ECO:0000256" key="6">
    <source>
        <dbReference type="ARBA" id="ARBA00022763"/>
    </source>
</evidence>
<reference evidence="11 12" key="1">
    <citation type="journal article" date="2012" name="J. Bacteriol.">
        <title>Genome Sequence of the Antarctic Psychrophile Bacterium Planococcus antarcticus DSM 14505.</title>
        <authorList>
            <person name="Margolles A."/>
            <person name="Gueimonde M."/>
            <person name="Sanchez B."/>
        </authorList>
    </citation>
    <scope>NUCLEOTIDE SEQUENCE [LARGE SCALE GENOMIC DNA]</scope>
    <source>
        <strain evidence="11 12">DSM 14505</strain>
    </source>
</reference>
<dbReference type="Gene3D" id="3.30.160.70">
    <property type="entry name" value="Methylated DNA-protein cysteine methyltransferase domain"/>
    <property type="match status" value="1"/>
</dbReference>
<dbReference type="FunFam" id="1.10.10.10:FF:000214">
    <property type="entry name" value="Methylated-DNA--protein-cysteine methyltransferase"/>
    <property type="match status" value="1"/>
</dbReference>
<dbReference type="PANTHER" id="PTHR10815">
    <property type="entry name" value="METHYLATED-DNA--PROTEIN-CYSTEINE METHYLTRANSFERASE"/>
    <property type="match status" value="1"/>
</dbReference>
<protein>
    <recommendedName>
        <fullName evidence="3">methylated-DNA--[protein]-cysteine S-methyltransferase</fullName>
        <ecNumber evidence="3">2.1.1.63</ecNumber>
    </recommendedName>
</protein>
<dbReference type="InterPro" id="IPR001497">
    <property type="entry name" value="MethylDNA_cys_MeTrfase_AS"/>
</dbReference>
<dbReference type="Pfam" id="PF01035">
    <property type="entry name" value="DNA_binding_1"/>
    <property type="match status" value="1"/>
</dbReference>
<comment type="catalytic activity">
    <reaction evidence="8">
        <text>a 6-O-methyl-2'-deoxyguanosine in DNA + L-cysteinyl-[protein] = S-methyl-L-cysteinyl-[protein] + a 2'-deoxyguanosine in DNA</text>
        <dbReference type="Rhea" id="RHEA:24000"/>
        <dbReference type="Rhea" id="RHEA-COMP:10131"/>
        <dbReference type="Rhea" id="RHEA-COMP:10132"/>
        <dbReference type="Rhea" id="RHEA-COMP:11367"/>
        <dbReference type="Rhea" id="RHEA-COMP:11368"/>
        <dbReference type="ChEBI" id="CHEBI:29950"/>
        <dbReference type="ChEBI" id="CHEBI:82612"/>
        <dbReference type="ChEBI" id="CHEBI:85445"/>
        <dbReference type="ChEBI" id="CHEBI:85448"/>
        <dbReference type="EC" id="2.1.1.63"/>
    </reaction>
</comment>
<evidence type="ECO:0000256" key="5">
    <source>
        <dbReference type="ARBA" id="ARBA00022679"/>
    </source>
</evidence>
<keyword evidence="7" id="KW-0234">DNA repair</keyword>
<comment type="catalytic activity">
    <reaction evidence="1">
        <text>a 4-O-methyl-thymidine in DNA + L-cysteinyl-[protein] = a thymidine in DNA + S-methyl-L-cysteinyl-[protein]</text>
        <dbReference type="Rhea" id="RHEA:53428"/>
        <dbReference type="Rhea" id="RHEA-COMP:10131"/>
        <dbReference type="Rhea" id="RHEA-COMP:10132"/>
        <dbReference type="Rhea" id="RHEA-COMP:13555"/>
        <dbReference type="Rhea" id="RHEA-COMP:13556"/>
        <dbReference type="ChEBI" id="CHEBI:29950"/>
        <dbReference type="ChEBI" id="CHEBI:82612"/>
        <dbReference type="ChEBI" id="CHEBI:137386"/>
        <dbReference type="ChEBI" id="CHEBI:137387"/>
        <dbReference type="EC" id="2.1.1.63"/>
    </reaction>
</comment>
<keyword evidence="5" id="KW-0808">Transferase</keyword>
<dbReference type="Gene3D" id="1.10.10.10">
    <property type="entry name" value="Winged helix-like DNA-binding domain superfamily/Winged helix DNA-binding domain"/>
    <property type="match status" value="1"/>
</dbReference>
<name>A0AA87LQP3_9BACL</name>
<dbReference type="RefSeq" id="WP_006831060.1">
    <property type="nucleotide sequence ID" value="NZ_AJYB01000064.1"/>
</dbReference>
<evidence type="ECO:0000256" key="4">
    <source>
        <dbReference type="ARBA" id="ARBA00022603"/>
    </source>
</evidence>
<dbReference type="CDD" id="cd06445">
    <property type="entry name" value="ATase"/>
    <property type="match status" value="1"/>
</dbReference>
<feature type="domain" description="Methylguanine DNA methyltransferase ribonuclease-like" evidence="10">
    <location>
        <begin position="9"/>
        <end position="85"/>
    </location>
</feature>